<evidence type="ECO:0000256" key="2">
    <source>
        <dbReference type="ARBA" id="ARBA00023172"/>
    </source>
</evidence>
<evidence type="ECO:0000313" key="6">
    <source>
        <dbReference type="Proteomes" id="UP000321960"/>
    </source>
</evidence>
<dbReference type="Proteomes" id="UP000321960">
    <property type="component" value="Unassembled WGS sequence"/>
</dbReference>
<reference evidence="5" key="4">
    <citation type="submission" date="2023-01" db="EMBL/GenBank/DDBJ databases">
        <title>Draft genome sequence of Methylobacterium oxalidis strain NBRC 107715.</title>
        <authorList>
            <person name="Sun Q."/>
            <person name="Mori K."/>
        </authorList>
    </citation>
    <scope>NUCLEOTIDE SEQUENCE</scope>
    <source>
        <strain evidence="5">NBRC 107715</strain>
    </source>
</reference>
<comment type="caution">
    <text evidence="4">The sequence shown here is derived from an EMBL/GenBank/DDBJ whole genome shotgun (WGS) entry which is preliminary data.</text>
</comment>
<evidence type="ECO:0000313" key="5">
    <source>
        <dbReference type="EMBL" id="GLS67978.1"/>
    </source>
</evidence>
<evidence type="ECO:0000256" key="1">
    <source>
        <dbReference type="ARBA" id="ARBA00023125"/>
    </source>
</evidence>
<dbReference type="GO" id="GO:0015074">
    <property type="term" value="P:DNA integration"/>
    <property type="evidence" value="ECO:0007669"/>
    <property type="project" value="InterPro"/>
</dbReference>
<evidence type="ECO:0000313" key="4">
    <source>
        <dbReference type="EMBL" id="GEP06770.1"/>
    </source>
</evidence>
<name>A0A512J9Y2_9HYPH</name>
<dbReference type="InterPro" id="IPR011010">
    <property type="entry name" value="DNA_brk_join_enz"/>
</dbReference>
<sequence>MELPKGVHRVRSRGREYFYLQVGRGTDHAGPRTRLPDDPQTPEFWIALRQAQGLVSATGTDTVNALIDAYETSPAFTDPDKLSDGTRNFYRRSLKIARDAWGELPSAKLRPVHVQAIMDGLSQTKGKANNFLGAMRALSAWASARGHIDTSLTEGVKPYAAKGGHKPWTSAQIEQVHEQLTGMLRRGVLLYVYTGQRGSDVVRLGWTDVDEGGFALRQRKTGREVWCPIVPELAAEMATWARRPGPFLLQDNGKPYTRKLFSKHFADARDQIPALAGATLHGLRCTAVVRLRRAGLSTGQISDITGMSLAMIERYCRFADKKASGQAALVSLARTREEQNCKTPENWKAKNT</sequence>
<dbReference type="Gene3D" id="1.10.443.10">
    <property type="entry name" value="Intergrase catalytic core"/>
    <property type="match status" value="1"/>
</dbReference>
<dbReference type="GO" id="GO:0006310">
    <property type="term" value="P:DNA recombination"/>
    <property type="evidence" value="ECO:0007669"/>
    <property type="project" value="UniProtKB-KW"/>
</dbReference>
<dbReference type="EMBL" id="BJZU01000121">
    <property type="protein sequence ID" value="GEP06770.1"/>
    <property type="molecule type" value="Genomic_DNA"/>
</dbReference>
<dbReference type="Gene3D" id="1.10.150.130">
    <property type="match status" value="1"/>
</dbReference>
<feature type="domain" description="Tyr recombinase" evidence="3">
    <location>
        <begin position="163"/>
        <end position="329"/>
    </location>
</feature>
<keyword evidence="7" id="KW-1185">Reference proteome</keyword>
<gene>
    <name evidence="5" type="ORF">GCM10007888_63630</name>
    <name evidence="4" type="ORF">MOX02_48080</name>
</gene>
<proteinExistence type="predicted"/>
<dbReference type="AlphaFoldDB" id="A0A512J9Y2"/>
<reference evidence="4 6" key="3">
    <citation type="submission" date="2019-07" db="EMBL/GenBank/DDBJ databases">
        <title>Whole genome shotgun sequence of Methylobacterium oxalidis NBRC 107715.</title>
        <authorList>
            <person name="Hosoyama A."/>
            <person name="Uohara A."/>
            <person name="Ohji S."/>
            <person name="Ichikawa N."/>
        </authorList>
    </citation>
    <scope>NUCLEOTIDE SEQUENCE [LARGE SCALE GENOMIC DNA]</scope>
    <source>
        <strain evidence="4 6">NBRC 107715</strain>
    </source>
</reference>
<keyword evidence="1" id="KW-0238">DNA-binding</keyword>
<evidence type="ECO:0000313" key="7">
    <source>
        <dbReference type="Proteomes" id="UP001156856"/>
    </source>
</evidence>
<accession>A0A512J9Y2</accession>
<dbReference type="Proteomes" id="UP001156856">
    <property type="component" value="Unassembled WGS sequence"/>
</dbReference>
<dbReference type="GO" id="GO:0003677">
    <property type="term" value="F:DNA binding"/>
    <property type="evidence" value="ECO:0007669"/>
    <property type="project" value="UniProtKB-KW"/>
</dbReference>
<evidence type="ECO:0000259" key="3">
    <source>
        <dbReference type="PROSITE" id="PS51898"/>
    </source>
</evidence>
<dbReference type="InterPro" id="IPR002104">
    <property type="entry name" value="Integrase_catalytic"/>
</dbReference>
<dbReference type="PROSITE" id="PS51898">
    <property type="entry name" value="TYR_RECOMBINASE"/>
    <property type="match status" value="1"/>
</dbReference>
<dbReference type="InterPro" id="IPR013762">
    <property type="entry name" value="Integrase-like_cat_sf"/>
</dbReference>
<dbReference type="InterPro" id="IPR010998">
    <property type="entry name" value="Integrase_recombinase_N"/>
</dbReference>
<dbReference type="SUPFAM" id="SSF56349">
    <property type="entry name" value="DNA breaking-rejoining enzymes"/>
    <property type="match status" value="1"/>
</dbReference>
<dbReference type="Pfam" id="PF00589">
    <property type="entry name" value="Phage_integrase"/>
    <property type="match status" value="1"/>
</dbReference>
<dbReference type="EMBL" id="BSPK01000118">
    <property type="protein sequence ID" value="GLS67978.1"/>
    <property type="molecule type" value="Genomic_DNA"/>
</dbReference>
<reference evidence="5" key="1">
    <citation type="journal article" date="2014" name="Int. J. Syst. Evol. Microbiol.">
        <title>Complete genome of a new Firmicutes species belonging to the dominant human colonic microbiota ('Ruminococcus bicirculans') reveals two chromosomes and a selective capacity to utilize plant glucans.</title>
        <authorList>
            <consortium name="NISC Comparative Sequencing Program"/>
            <person name="Wegmann U."/>
            <person name="Louis P."/>
            <person name="Goesmann A."/>
            <person name="Henrissat B."/>
            <person name="Duncan S.H."/>
            <person name="Flint H.J."/>
        </authorList>
    </citation>
    <scope>NUCLEOTIDE SEQUENCE</scope>
    <source>
        <strain evidence="5">NBRC 107715</strain>
    </source>
</reference>
<keyword evidence="2" id="KW-0233">DNA recombination</keyword>
<organism evidence="4 6">
    <name type="scientific">Methylobacterium oxalidis</name>
    <dbReference type="NCBI Taxonomy" id="944322"/>
    <lineage>
        <taxon>Bacteria</taxon>
        <taxon>Pseudomonadati</taxon>
        <taxon>Pseudomonadota</taxon>
        <taxon>Alphaproteobacteria</taxon>
        <taxon>Hyphomicrobiales</taxon>
        <taxon>Methylobacteriaceae</taxon>
        <taxon>Methylobacterium</taxon>
    </lineage>
</organism>
<reference evidence="7" key="2">
    <citation type="journal article" date="2019" name="Int. J. Syst. Evol. Microbiol.">
        <title>The Global Catalogue of Microorganisms (GCM) 10K type strain sequencing project: providing services to taxonomists for standard genome sequencing and annotation.</title>
        <authorList>
            <consortium name="The Broad Institute Genomics Platform"/>
            <consortium name="The Broad Institute Genome Sequencing Center for Infectious Disease"/>
            <person name="Wu L."/>
            <person name="Ma J."/>
        </authorList>
    </citation>
    <scope>NUCLEOTIDE SEQUENCE [LARGE SCALE GENOMIC DNA]</scope>
    <source>
        <strain evidence="7">NBRC 107715</strain>
    </source>
</reference>
<protein>
    <submittedName>
        <fullName evidence="4">Integrase</fullName>
    </submittedName>
</protein>